<evidence type="ECO:0000313" key="2">
    <source>
        <dbReference type="WBParaSite" id="Hba_05780"/>
    </source>
</evidence>
<keyword evidence="1" id="KW-1185">Reference proteome</keyword>
<accession>A0A1I7WKX1</accession>
<dbReference type="AlphaFoldDB" id="A0A1I7WKX1"/>
<dbReference type="Proteomes" id="UP000095283">
    <property type="component" value="Unplaced"/>
</dbReference>
<protein>
    <submittedName>
        <fullName evidence="2">Uncharacterized protein</fullName>
    </submittedName>
</protein>
<reference evidence="2" key="1">
    <citation type="submission" date="2016-11" db="UniProtKB">
        <authorList>
            <consortium name="WormBaseParasite"/>
        </authorList>
    </citation>
    <scope>IDENTIFICATION</scope>
</reference>
<sequence>MGREDSFFFLSFFWKDKLSKSSIKTKTNDIIKNLV</sequence>
<name>A0A1I7WKX1_HETBA</name>
<proteinExistence type="predicted"/>
<organism evidence="1 2">
    <name type="scientific">Heterorhabditis bacteriophora</name>
    <name type="common">Entomopathogenic nematode worm</name>
    <dbReference type="NCBI Taxonomy" id="37862"/>
    <lineage>
        <taxon>Eukaryota</taxon>
        <taxon>Metazoa</taxon>
        <taxon>Ecdysozoa</taxon>
        <taxon>Nematoda</taxon>
        <taxon>Chromadorea</taxon>
        <taxon>Rhabditida</taxon>
        <taxon>Rhabditina</taxon>
        <taxon>Rhabditomorpha</taxon>
        <taxon>Strongyloidea</taxon>
        <taxon>Heterorhabditidae</taxon>
        <taxon>Heterorhabditis</taxon>
    </lineage>
</organism>
<evidence type="ECO:0000313" key="1">
    <source>
        <dbReference type="Proteomes" id="UP000095283"/>
    </source>
</evidence>
<dbReference type="WBParaSite" id="Hba_05780">
    <property type="protein sequence ID" value="Hba_05780"/>
    <property type="gene ID" value="Hba_05780"/>
</dbReference>